<reference evidence="1" key="1">
    <citation type="journal article" date="2023" name="Genome Biol. Evol.">
        <title>Long-read-based Genome Assembly of Drosophila gunungcola Reveals Fewer Chemosensory Genes in Flower-breeding Species.</title>
        <authorList>
            <person name="Negi A."/>
            <person name="Liao B.Y."/>
            <person name="Yeh S.D."/>
        </authorList>
    </citation>
    <scope>NUCLEOTIDE SEQUENCE</scope>
    <source>
        <strain evidence="1">Sukarami</strain>
    </source>
</reference>
<evidence type="ECO:0000313" key="1">
    <source>
        <dbReference type="EMBL" id="KAI8032984.1"/>
    </source>
</evidence>
<proteinExistence type="predicted"/>
<name>A0A9P9YAI8_9MUSC</name>
<keyword evidence="2" id="KW-1185">Reference proteome</keyword>
<accession>A0A9P9YAI8</accession>
<protein>
    <submittedName>
        <fullName evidence="1">Uncharacterized protein</fullName>
    </submittedName>
</protein>
<dbReference type="EMBL" id="JAMKOV010000342">
    <property type="protein sequence ID" value="KAI8032984.1"/>
    <property type="molecule type" value="Genomic_DNA"/>
</dbReference>
<comment type="caution">
    <text evidence="1">The sequence shown here is derived from an EMBL/GenBank/DDBJ whole genome shotgun (WGS) entry which is preliminary data.</text>
</comment>
<dbReference type="Proteomes" id="UP001059596">
    <property type="component" value="Unassembled WGS sequence"/>
</dbReference>
<dbReference type="AlphaFoldDB" id="A0A9P9YAI8"/>
<sequence>MDSDFSEMLELELEFSITQTRKKQILIFVHKPPVSFCTSDHEYSISEFFMELGLFPHLRPRIAEIKYSFIYLVK</sequence>
<organism evidence="1 2">
    <name type="scientific">Drosophila gunungcola</name>
    <name type="common">fruit fly</name>
    <dbReference type="NCBI Taxonomy" id="103775"/>
    <lineage>
        <taxon>Eukaryota</taxon>
        <taxon>Metazoa</taxon>
        <taxon>Ecdysozoa</taxon>
        <taxon>Arthropoda</taxon>
        <taxon>Hexapoda</taxon>
        <taxon>Insecta</taxon>
        <taxon>Pterygota</taxon>
        <taxon>Neoptera</taxon>
        <taxon>Endopterygota</taxon>
        <taxon>Diptera</taxon>
        <taxon>Brachycera</taxon>
        <taxon>Muscomorpha</taxon>
        <taxon>Ephydroidea</taxon>
        <taxon>Drosophilidae</taxon>
        <taxon>Drosophila</taxon>
        <taxon>Sophophora</taxon>
    </lineage>
</organism>
<evidence type="ECO:0000313" key="2">
    <source>
        <dbReference type="Proteomes" id="UP001059596"/>
    </source>
</evidence>
<gene>
    <name evidence="1" type="ORF">M5D96_014263</name>
</gene>